<organism evidence="1 2">
    <name type="scientific">Ectobacillus funiculus</name>
    <dbReference type="NCBI Taxonomy" id="137993"/>
    <lineage>
        <taxon>Bacteria</taxon>
        <taxon>Bacillati</taxon>
        <taxon>Bacillota</taxon>
        <taxon>Bacilli</taxon>
        <taxon>Bacillales</taxon>
        <taxon>Bacillaceae</taxon>
        <taxon>Ectobacillus</taxon>
    </lineage>
</organism>
<protein>
    <recommendedName>
        <fullName evidence="3">IS3 family transposase</fullName>
    </recommendedName>
</protein>
<evidence type="ECO:0000313" key="2">
    <source>
        <dbReference type="Proteomes" id="UP001589609"/>
    </source>
</evidence>
<dbReference type="EMBL" id="JBHMAF010000008">
    <property type="protein sequence ID" value="MFB9757238.1"/>
    <property type="molecule type" value="Genomic_DNA"/>
</dbReference>
<dbReference type="Proteomes" id="UP001589609">
    <property type="component" value="Unassembled WGS sequence"/>
</dbReference>
<sequence>MGKRKNNASIACYIAMCEYRKKGRGHLSREAARVLKMLKRPYS</sequence>
<keyword evidence="2" id="KW-1185">Reference proteome</keyword>
<accession>A0ABV5WAD4</accession>
<proteinExistence type="predicted"/>
<reference evidence="1 2" key="1">
    <citation type="submission" date="2024-09" db="EMBL/GenBank/DDBJ databases">
        <authorList>
            <person name="Sun Q."/>
            <person name="Mori K."/>
        </authorList>
    </citation>
    <scope>NUCLEOTIDE SEQUENCE [LARGE SCALE GENOMIC DNA]</scope>
    <source>
        <strain evidence="1 2">JCM 11201</strain>
    </source>
</reference>
<gene>
    <name evidence="1" type="ORF">ACFFMS_01545</name>
</gene>
<name>A0ABV5WAD4_9BACI</name>
<evidence type="ECO:0008006" key="3">
    <source>
        <dbReference type="Google" id="ProtNLM"/>
    </source>
</evidence>
<comment type="caution">
    <text evidence="1">The sequence shown here is derived from an EMBL/GenBank/DDBJ whole genome shotgun (WGS) entry which is preliminary data.</text>
</comment>
<evidence type="ECO:0000313" key="1">
    <source>
        <dbReference type="EMBL" id="MFB9757238.1"/>
    </source>
</evidence>